<dbReference type="Proteomes" id="UP000320176">
    <property type="component" value="Unassembled WGS sequence"/>
</dbReference>
<reference evidence="4 5" key="1">
    <citation type="submission" date="2019-02" db="EMBL/GenBank/DDBJ databases">
        <title>Deep-cultivation of Planctomycetes and their phenomic and genomic characterization uncovers novel biology.</title>
        <authorList>
            <person name="Wiegand S."/>
            <person name="Jogler M."/>
            <person name="Boedeker C."/>
            <person name="Pinto D."/>
            <person name="Vollmers J."/>
            <person name="Rivas-Marin E."/>
            <person name="Kohn T."/>
            <person name="Peeters S.H."/>
            <person name="Heuer A."/>
            <person name="Rast P."/>
            <person name="Oberbeckmann S."/>
            <person name="Bunk B."/>
            <person name="Jeske O."/>
            <person name="Meyerdierks A."/>
            <person name="Storesund J.E."/>
            <person name="Kallscheuer N."/>
            <person name="Luecker S."/>
            <person name="Lage O.M."/>
            <person name="Pohl T."/>
            <person name="Merkel B.J."/>
            <person name="Hornburger P."/>
            <person name="Mueller R.-W."/>
            <person name="Bruemmer F."/>
            <person name="Labrenz M."/>
            <person name="Spormann A.M."/>
            <person name="Op Den Camp H."/>
            <person name="Overmann J."/>
            <person name="Amann R."/>
            <person name="Jetten M.S.M."/>
            <person name="Mascher T."/>
            <person name="Medema M.H."/>
            <person name="Devos D.P."/>
            <person name="Kaster A.-K."/>
            <person name="Ovreas L."/>
            <person name="Rohde M."/>
            <person name="Galperin M.Y."/>
            <person name="Jogler C."/>
        </authorList>
    </citation>
    <scope>NUCLEOTIDE SEQUENCE [LARGE SCALE GENOMIC DNA]</scope>
    <source>
        <strain evidence="4 5">Pla52n</strain>
    </source>
</reference>
<dbReference type="InterPro" id="IPR029058">
    <property type="entry name" value="AB_hydrolase_fold"/>
</dbReference>
<dbReference type="AlphaFoldDB" id="A0A5C6B822"/>
<dbReference type="Gene3D" id="3.40.50.1820">
    <property type="entry name" value="alpha/beta hydrolase"/>
    <property type="match status" value="1"/>
</dbReference>
<comment type="caution">
    <text evidence="4">The sequence shown here is derived from an EMBL/GenBank/DDBJ whole genome shotgun (WGS) entry which is preliminary data.</text>
</comment>
<dbReference type="PANTHER" id="PTHR48081:SF13">
    <property type="entry name" value="ALPHA_BETA HYDROLASE"/>
    <property type="match status" value="1"/>
</dbReference>
<keyword evidence="2" id="KW-0732">Signal</keyword>
<dbReference type="GO" id="GO:0106435">
    <property type="term" value="F:carboxylesterase activity"/>
    <property type="evidence" value="ECO:0007669"/>
    <property type="project" value="UniProtKB-EC"/>
</dbReference>
<feature type="signal peptide" evidence="2">
    <location>
        <begin position="1"/>
        <end position="20"/>
    </location>
</feature>
<evidence type="ECO:0000313" key="4">
    <source>
        <dbReference type="EMBL" id="TWU08108.1"/>
    </source>
</evidence>
<dbReference type="InterPro" id="IPR050300">
    <property type="entry name" value="GDXG_lipolytic_enzyme"/>
</dbReference>
<dbReference type="EMBL" id="SJPN01000001">
    <property type="protein sequence ID" value="TWU08108.1"/>
    <property type="molecule type" value="Genomic_DNA"/>
</dbReference>
<feature type="domain" description="BD-FAE-like" evidence="3">
    <location>
        <begin position="40"/>
        <end position="246"/>
    </location>
</feature>
<dbReference type="InterPro" id="IPR049492">
    <property type="entry name" value="BD-FAE-like_dom"/>
</dbReference>
<dbReference type="Pfam" id="PF20434">
    <property type="entry name" value="BD-FAE"/>
    <property type="match status" value="1"/>
</dbReference>
<dbReference type="SUPFAM" id="SSF52266">
    <property type="entry name" value="SGNH hydrolase"/>
    <property type="match status" value="1"/>
</dbReference>
<gene>
    <name evidence="4" type="primary">nlhH_1</name>
    <name evidence="4" type="ORF">Pla52n_06890</name>
</gene>
<dbReference type="OrthoDB" id="265201at2"/>
<dbReference type="Gene3D" id="3.40.50.1110">
    <property type="entry name" value="SGNH hydrolase"/>
    <property type="match status" value="1"/>
</dbReference>
<evidence type="ECO:0000256" key="1">
    <source>
        <dbReference type="ARBA" id="ARBA00022801"/>
    </source>
</evidence>
<dbReference type="InterPro" id="IPR036514">
    <property type="entry name" value="SGNH_hydro_sf"/>
</dbReference>
<dbReference type="EC" id="3.1.1.1" evidence="4"/>
<evidence type="ECO:0000256" key="2">
    <source>
        <dbReference type="SAM" id="SignalP"/>
    </source>
</evidence>
<name>A0A5C6B822_9BACT</name>
<proteinExistence type="predicted"/>
<sequence precursor="true">MIFRLSFFMAALAVCGVTRAAEPTQREINFARVGDRMLTMDLYAPSGATTKPPPTIIWVHGGAWRAGSKSDVPVLQWLKRGFAIASVDYRLSTEAKFPAQVHDIKAAIRYLRGRASQLNLDPDRFVIAGSSAGGHLAALVGVTNGVDELEGSVGEHLSESSDVQAIVSFYGASNLQSILSQSTQHGLSVRVPALQLLLGGQPDEVPELAKLASPIAHVDSFDPPLWLIHGDADPQMPPRQSKELETAYNKADRPVKLDVVAGGKHGGEEFYAGERLDSIAAEVLTAVSAKNDTMRILFAGSSSTYWNDMPNEVAKVISGSGGLVQNRKVDADLVGRSGSDIRVYLDPKCDYQYGVKRGQSFLDKVRDEPFDYVVLMTVCRFIMGDGEGNADGQAHRDAITQYCHSIRQSGSEPVFYEVGWGTTDREAQGRERIRKLARDNNIKIYVPCSTAWAKVRTERPELQLQHPNDKSHPGDVGHFLNLACFYAALVQQSPEGRLPRDYHVWPHLTKDENTSLSDQLETAFAKFQPDAYQVKLPEWMRRNAGAGYMGHVSEEDAKYLEQVAWESYLAVKAELSADSSTEVQNLQKPEVAK</sequence>
<keyword evidence="5" id="KW-1185">Reference proteome</keyword>
<accession>A0A5C6B822</accession>
<evidence type="ECO:0000259" key="3">
    <source>
        <dbReference type="Pfam" id="PF20434"/>
    </source>
</evidence>
<organism evidence="4 5">
    <name type="scientific">Stieleria varia</name>
    <dbReference type="NCBI Taxonomy" id="2528005"/>
    <lineage>
        <taxon>Bacteria</taxon>
        <taxon>Pseudomonadati</taxon>
        <taxon>Planctomycetota</taxon>
        <taxon>Planctomycetia</taxon>
        <taxon>Pirellulales</taxon>
        <taxon>Pirellulaceae</taxon>
        <taxon>Stieleria</taxon>
    </lineage>
</organism>
<evidence type="ECO:0000313" key="5">
    <source>
        <dbReference type="Proteomes" id="UP000320176"/>
    </source>
</evidence>
<dbReference type="SUPFAM" id="SSF53474">
    <property type="entry name" value="alpha/beta-Hydrolases"/>
    <property type="match status" value="1"/>
</dbReference>
<dbReference type="PANTHER" id="PTHR48081">
    <property type="entry name" value="AB HYDROLASE SUPERFAMILY PROTEIN C4A8.06C"/>
    <property type="match status" value="1"/>
</dbReference>
<feature type="chain" id="PRO_5022905985" evidence="2">
    <location>
        <begin position="21"/>
        <end position="593"/>
    </location>
</feature>
<keyword evidence="1 4" id="KW-0378">Hydrolase</keyword>
<protein>
    <submittedName>
        <fullName evidence="4">Carboxylesterase NlhH</fullName>
        <ecNumber evidence="4">3.1.1.1</ecNumber>
    </submittedName>
</protein>